<evidence type="ECO:0000313" key="2">
    <source>
        <dbReference type="EMBL" id="GGG18254.1"/>
    </source>
</evidence>
<dbReference type="InterPro" id="IPR002711">
    <property type="entry name" value="HNH"/>
</dbReference>
<protein>
    <recommendedName>
        <fullName evidence="1">HNH nuclease domain-containing protein</fullName>
    </recommendedName>
</protein>
<evidence type="ECO:0000259" key="1">
    <source>
        <dbReference type="SMART" id="SM00507"/>
    </source>
</evidence>
<feature type="domain" description="HNH nuclease" evidence="1">
    <location>
        <begin position="73"/>
        <end position="124"/>
    </location>
</feature>
<dbReference type="Proteomes" id="UP000634043">
    <property type="component" value="Unassembled WGS sequence"/>
</dbReference>
<proteinExistence type="predicted"/>
<sequence length="200" mass="23373">MLTPPQEDLPNSDRDWNEQHWKNLLEMLIENGLVSYKEVASHVLGGLNPPQVGTSLTTANFQRVYGKGKTMRKMFEWFYAQDGVCRNCGTRLDLQADHVNPRIKLKEEADTLDNIQLLCRRCNVVRRESHKQGGLTFLTTQSALMWILFVKQPKTYKEYHDLCREYGLTMANIRFQEGWAMAEWLHKQGIYNIEDERNAH</sequence>
<dbReference type="InterPro" id="IPR003615">
    <property type="entry name" value="HNH_nuc"/>
</dbReference>
<keyword evidence="3" id="KW-1185">Reference proteome</keyword>
<dbReference type="CDD" id="cd00085">
    <property type="entry name" value="HNHc"/>
    <property type="match status" value="1"/>
</dbReference>
<gene>
    <name evidence="2" type="ORF">GCM10011323_23060</name>
</gene>
<evidence type="ECO:0000313" key="3">
    <source>
        <dbReference type="Proteomes" id="UP000634043"/>
    </source>
</evidence>
<dbReference type="SMART" id="SM00507">
    <property type="entry name" value="HNHc"/>
    <property type="match status" value="1"/>
</dbReference>
<dbReference type="EMBL" id="BMFP01000004">
    <property type="protein sequence ID" value="GGG18254.1"/>
    <property type="molecule type" value="Genomic_DNA"/>
</dbReference>
<reference evidence="3" key="1">
    <citation type="journal article" date="2019" name="Int. J. Syst. Evol. Microbiol.">
        <title>The Global Catalogue of Microorganisms (GCM) 10K type strain sequencing project: providing services to taxonomists for standard genome sequencing and annotation.</title>
        <authorList>
            <consortium name="The Broad Institute Genomics Platform"/>
            <consortium name="The Broad Institute Genome Sequencing Center for Infectious Disease"/>
            <person name="Wu L."/>
            <person name="Ma J."/>
        </authorList>
    </citation>
    <scope>NUCLEOTIDE SEQUENCE [LARGE SCALE GENOMIC DNA]</scope>
    <source>
        <strain evidence="3">CGMCC 1.12749</strain>
    </source>
</reference>
<dbReference type="Pfam" id="PF01844">
    <property type="entry name" value="HNH"/>
    <property type="match status" value="1"/>
</dbReference>
<dbReference type="Gene3D" id="1.10.30.50">
    <property type="match status" value="1"/>
</dbReference>
<accession>A0ABQ1W955</accession>
<comment type="caution">
    <text evidence="2">The sequence shown here is derived from an EMBL/GenBank/DDBJ whole genome shotgun (WGS) entry which is preliminary data.</text>
</comment>
<name>A0ABQ1W955_9BACT</name>
<organism evidence="2 3">
    <name type="scientific">Pontibacter amylolyticus</name>
    <dbReference type="NCBI Taxonomy" id="1424080"/>
    <lineage>
        <taxon>Bacteria</taxon>
        <taxon>Pseudomonadati</taxon>
        <taxon>Bacteroidota</taxon>
        <taxon>Cytophagia</taxon>
        <taxon>Cytophagales</taxon>
        <taxon>Hymenobacteraceae</taxon>
        <taxon>Pontibacter</taxon>
    </lineage>
</organism>